<name>A0A1M6FIJ4_9FLAO</name>
<dbReference type="Gene3D" id="2.30.42.10">
    <property type="match status" value="1"/>
</dbReference>
<dbReference type="Pfam" id="PF05299">
    <property type="entry name" value="Peptidase_M61"/>
    <property type="match status" value="1"/>
</dbReference>
<dbReference type="Gene3D" id="2.60.40.3650">
    <property type="match status" value="1"/>
</dbReference>
<protein>
    <submittedName>
        <fullName evidence="3">Predicted metalloprotease, contains C-terminal PDZ domain</fullName>
    </submittedName>
</protein>
<evidence type="ECO:0000259" key="2">
    <source>
        <dbReference type="Pfam" id="PF17899"/>
    </source>
</evidence>
<proteinExistence type="predicted"/>
<dbReference type="InterPro" id="IPR036034">
    <property type="entry name" value="PDZ_sf"/>
</dbReference>
<dbReference type="PROSITE" id="PS51257">
    <property type="entry name" value="PROKAR_LIPOPROTEIN"/>
    <property type="match status" value="1"/>
</dbReference>
<dbReference type="Pfam" id="PF17899">
    <property type="entry name" value="Peptidase_M61_N"/>
    <property type="match status" value="1"/>
</dbReference>
<dbReference type="GO" id="GO:0006508">
    <property type="term" value="P:proteolysis"/>
    <property type="evidence" value="ECO:0007669"/>
    <property type="project" value="UniProtKB-KW"/>
</dbReference>
<dbReference type="Proteomes" id="UP000184225">
    <property type="component" value="Unassembled WGS sequence"/>
</dbReference>
<reference evidence="3 4" key="1">
    <citation type="submission" date="2016-11" db="EMBL/GenBank/DDBJ databases">
        <authorList>
            <person name="Jaros S."/>
            <person name="Januszkiewicz K."/>
            <person name="Wedrychowicz H."/>
        </authorList>
    </citation>
    <scope>NUCLEOTIDE SEQUENCE [LARGE SCALE GENOMIC DNA]</scope>
    <source>
        <strain evidence="3 4">DSM 21425</strain>
    </source>
</reference>
<dbReference type="SUPFAM" id="SSF55486">
    <property type="entry name" value="Metalloproteases ('zincins'), catalytic domain"/>
    <property type="match status" value="1"/>
</dbReference>
<feature type="domain" description="Peptidase M61 N-terminal" evidence="2">
    <location>
        <begin position="32"/>
        <end position="211"/>
    </location>
</feature>
<keyword evidence="3" id="KW-0378">Hydrolase</keyword>
<evidence type="ECO:0000259" key="1">
    <source>
        <dbReference type="Pfam" id="PF05299"/>
    </source>
</evidence>
<dbReference type="InterPro" id="IPR007963">
    <property type="entry name" value="Peptidase_M61_catalytic"/>
</dbReference>
<evidence type="ECO:0000313" key="4">
    <source>
        <dbReference type="Proteomes" id="UP000184225"/>
    </source>
</evidence>
<feature type="domain" description="Peptidase M61 catalytic" evidence="1">
    <location>
        <begin position="310"/>
        <end position="416"/>
    </location>
</feature>
<dbReference type="AlphaFoldDB" id="A0A1M6FIJ4"/>
<organism evidence="3 4">
    <name type="scientific">Mesonia phycicola</name>
    <dbReference type="NCBI Taxonomy" id="579105"/>
    <lineage>
        <taxon>Bacteria</taxon>
        <taxon>Pseudomonadati</taxon>
        <taxon>Bacteroidota</taxon>
        <taxon>Flavobacteriia</taxon>
        <taxon>Flavobacteriales</taxon>
        <taxon>Flavobacteriaceae</taxon>
        <taxon>Mesonia</taxon>
    </lineage>
</organism>
<sequence>MKKVMYAVAMVAALVGCKSTQQEANKDLVVAKLDLVNVQDDKVMVSVDPGKFITPETTFYIPKTVPGTYSTDNYGKFIEGLKALDYDGNELSVTKLDDNSWKISNAIALDKVTYWVNDTYDIDGEEGVFSPAGTNIAAGENFMLNLHGFVGYFEGLSEKPYQLLINHPKNLNAGTSLTKIEVETEEGVDYVTDQFNVDRYFQVTDHPIMYSVPDTTSFVMQGMKVKLDVYSPNKMVSVQDVAPKLKEMMQAQKSFLGDFDNTGTYAVLLYLSDINKPDAQGFGALEHHTSTTVVLPESMGIERLNETMKDVVSHEFFHIITPLSVHSNEVHYFNYNDPEMSQHLWMYEGVTEYFANLFQVNQKLIDHQSFYDRMAEKIASSKSFDDTMPFTVMSENILDEKYESSYYNVYQKGALIGMSLDIRLRELSNGEMGILDLMKKLSNKYGKNKPFNDEDLIPAIVELTYPEIQSFFNDYVSGTTPIPYNTFFEKVGVAEMQTEVETGMFLKGQEPYIDGNPQTKELFFREGIVFNSFLKELGVKPKDTIISMNGTAYTIENVYGLIMTSQALKEGDKVTIEVERDGKKINLEANYKTPMGSQTALQEMELSSDDKRVKLRKAWLGN</sequence>
<dbReference type="GO" id="GO:0008237">
    <property type="term" value="F:metallopeptidase activity"/>
    <property type="evidence" value="ECO:0007669"/>
    <property type="project" value="UniProtKB-KW"/>
</dbReference>
<dbReference type="RefSeq" id="WP_073151451.1">
    <property type="nucleotide sequence ID" value="NZ_FQYY01000006.1"/>
</dbReference>
<dbReference type="InterPro" id="IPR040756">
    <property type="entry name" value="Peptidase_M61_N"/>
</dbReference>
<dbReference type="InterPro" id="IPR027268">
    <property type="entry name" value="Peptidase_M4/M1_CTD_sf"/>
</dbReference>
<keyword evidence="4" id="KW-1185">Reference proteome</keyword>
<dbReference type="SUPFAM" id="SSF50156">
    <property type="entry name" value="PDZ domain-like"/>
    <property type="match status" value="1"/>
</dbReference>
<evidence type="ECO:0000313" key="3">
    <source>
        <dbReference type="EMBL" id="SHI97422.1"/>
    </source>
</evidence>
<keyword evidence="3" id="KW-0482">Metalloprotease</keyword>
<dbReference type="EMBL" id="FQYY01000006">
    <property type="protein sequence ID" value="SHI97422.1"/>
    <property type="molecule type" value="Genomic_DNA"/>
</dbReference>
<gene>
    <name evidence="3" type="ORF">SAMN04488096_106158</name>
</gene>
<dbReference type="OrthoDB" id="9778516at2"/>
<keyword evidence="3" id="KW-0645">Protease</keyword>
<dbReference type="Gene3D" id="1.10.390.10">
    <property type="entry name" value="Neutral Protease Domain 2"/>
    <property type="match status" value="1"/>
</dbReference>
<accession>A0A1M6FIJ4</accession>
<dbReference type="STRING" id="579105.SAMN04488096_106158"/>